<reference evidence="7" key="1">
    <citation type="submission" date="2024-07" db="EMBL/GenBank/DDBJ databases">
        <title>Complete genome sequence of Prevotella sp. YM-2024 GTC17253.</title>
        <authorList>
            <person name="Hayashi M."/>
            <person name="Muto Y."/>
            <person name="Tanaka K."/>
            <person name="Niwa H."/>
        </authorList>
    </citation>
    <scope>NUCLEOTIDE SEQUENCE</scope>
    <source>
        <strain evidence="7">GTC17253</strain>
    </source>
</reference>
<dbReference type="NCBIfam" id="TIGR00543">
    <property type="entry name" value="isochor_syn"/>
    <property type="match status" value="1"/>
</dbReference>
<evidence type="ECO:0000256" key="5">
    <source>
        <dbReference type="ARBA" id="ARBA00041564"/>
    </source>
</evidence>
<comment type="catalytic activity">
    <reaction evidence="1">
        <text>chorismate = isochorismate</text>
        <dbReference type="Rhea" id="RHEA:18985"/>
        <dbReference type="ChEBI" id="CHEBI:29748"/>
        <dbReference type="ChEBI" id="CHEBI:29780"/>
        <dbReference type="EC" id="5.4.4.2"/>
    </reaction>
</comment>
<evidence type="ECO:0000313" key="7">
    <source>
        <dbReference type="EMBL" id="BFO70146.1"/>
    </source>
</evidence>
<dbReference type="AlphaFoldDB" id="A0AB33IQE3"/>
<dbReference type="PANTHER" id="PTHR42839">
    <property type="entry name" value="ISOCHORISMATE SYNTHASE ENTC"/>
    <property type="match status" value="1"/>
</dbReference>
<dbReference type="PANTHER" id="PTHR42839:SF2">
    <property type="entry name" value="ISOCHORISMATE SYNTHASE ENTC"/>
    <property type="match status" value="1"/>
</dbReference>
<keyword evidence="4" id="KW-0413">Isomerase</keyword>
<protein>
    <recommendedName>
        <fullName evidence="3">isochorismate synthase</fullName>
        <ecNumber evidence="3">5.4.4.2</ecNumber>
    </recommendedName>
    <alternativeName>
        <fullName evidence="5">Isochorismate mutase</fullName>
    </alternativeName>
</protein>
<proteinExistence type="inferred from homology"/>
<dbReference type="InterPro" id="IPR015890">
    <property type="entry name" value="Chorismate_C"/>
</dbReference>
<dbReference type="Pfam" id="PF00425">
    <property type="entry name" value="Chorismate_bind"/>
    <property type="match status" value="1"/>
</dbReference>
<accession>A0AB33IQE3</accession>
<evidence type="ECO:0000256" key="3">
    <source>
        <dbReference type="ARBA" id="ARBA00012824"/>
    </source>
</evidence>
<sequence>MNSFALYRLPHSHQYIRVVQHGGQPLQLTSVADLNGRSGFVLAPFAPTAECPILLLQPDEIETKPIPTGLWKTYKHAERLENTADKKGYAAMFELFHEQLKRGNFRKIVLARATEIELSSVHSPEELFVQACHRYPRMMVMLIHTPQSGTWFMATPEILLEGNKGEWHTMALAGTMQLDASQLDFDNPSHPGEAEQIRWSQKNIQEQRYVARYIEDCLRQHEADFSEEGPYTTRAANLVHLRSDFRFKLSQTQKLGELLDSLHPTPAVCGIPKDACRQFIIDHETSERKYYCGFAGPIDAQGETHLYVSLRCMQIEGKLYRLYAGGGLLADSVCEQEWKETEAKMETMKGLLYDDTTQ</sequence>
<dbReference type="SUPFAM" id="SSF56322">
    <property type="entry name" value="ADC synthase"/>
    <property type="match status" value="1"/>
</dbReference>
<evidence type="ECO:0000256" key="2">
    <source>
        <dbReference type="ARBA" id="ARBA00005297"/>
    </source>
</evidence>
<evidence type="ECO:0000256" key="4">
    <source>
        <dbReference type="ARBA" id="ARBA00023235"/>
    </source>
</evidence>
<evidence type="ECO:0000259" key="6">
    <source>
        <dbReference type="Pfam" id="PF00425"/>
    </source>
</evidence>
<dbReference type="GO" id="GO:0008909">
    <property type="term" value="F:isochorismate synthase activity"/>
    <property type="evidence" value="ECO:0007669"/>
    <property type="project" value="UniProtKB-EC"/>
</dbReference>
<evidence type="ECO:0000256" key="1">
    <source>
        <dbReference type="ARBA" id="ARBA00000799"/>
    </source>
</evidence>
<dbReference type="Gene3D" id="3.60.120.10">
    <property type="entry name" value="Anthranilate synthase"/>
    <property type="match status" value="1"/>
</dbReference>
<dbReference type="EMBL" id="AP035785">
    <property type="protein sequence ID" value="BFO70146.1"/>
    <property type="molecule type" value="Genomic_DNA"/>
</dbReference>
<dbReference type="InterPro" id="IPR004561">
    <property type="entry name" value="IsoChor_synthase"/>
</dbReference>
<dbReference type="InterPro" id="IPR005801">
    <property type="entry name" value="ADC_synthase"/>
</dbReference>
<comment type="similarity">
    <text evidence="2">Belongs to the isochorismate synthase family.</text>
</comment>
<organism evidence="7">
    <name type="scientific">Prevotella sp. GTC17253</name>
    <dbReference type="NCBI Taxonomy" id="3236793"/>
    <lineage>
        <taxon>Bacteria</taxon>
        <taxon>Pseudomonadati</taxon>
        <taxon>Bacteroidota</taxon>
        <taxon>Bacteroidia</taxon>
        <taxon>Bacteroidales</taxon>
        <taxon>Prevotellaceae</taxon>
        <taxon>Prevotella</taxon>
    </lineage>
</organism>
<gene>
    <name evidence="7" type="ORF">GTC17253_01120</name>
</gene>
<name>A0AB33IQE3_9BACT</name>
<feature type="domain" description="Chorismate-utilising enzyme C-terminal" evidence="6">
    <location>
        <begin position="86"/>
        <end position="344"/>
    </location>
</feature>
<dbReference type="EC" id="5.4.4.2" evidence="3"/>